<sequence>MNGACSDDSVASPQNGSAHSSLCSSAAPLVKSSTFSKKKKKKKKKKKRSEAKQIKNGTAQANTHAHNNTGSTSAMRYTACSTEKNITSSQKASVMHDVKCPLVKREGVPHTCSSYVRSKCTNTRQSICISVCSEMIRYLNFLLRSRTQWRSTRIEFSPRCVFVAARNTHGTKHIKGRTTEHIKGRTTEHVKGRTTEHVKGRATEHVKGRATESVTPNDSTQEKIILERNYDKIKYLKTQELRILSEICCRKNIRDVIIWSEISRNAIEKCNDFKYFDAVLLLSSFDKMNIVDKSLYKNFADIFIKQINYLEPRHLIISLNINDNLFYYVIDEKQQKELKLLTVQEIFDHLKNIKLLTFSWELYEKDLINEFLYRLDNFKNEIDVNQLDDPFICLNFLVTKNCVSKNFLLALSKWCANKVYEYPSRSTKRPLSFQLIKLYQLMKEKKVENLDFIEKAIYRFVISRGGLETNRDKMFKPVSYQKGRKYIFTRDPLAGTPDVLFSGSGGDARSESRGDVRSERSRDLRSESSHDLRSESNRDVRSESRDDLQEVGENLEQRETNITNAWESGIEYEDESSQEKLISGNYGLVRNISEKKRLVSLSLEKKTEKKKDTHSNSRYCNFKLRQRPKRIKNGPAEVTISK</sequence>
<dbReference type="AlphaFoldDB" id="A0A1A8YNB7"/>
<accession>A0A1A8YNB7</accession>
<organism evidence="2 3">
    <name type="scientific">Plasmodium ovale wallikeri</name>
    <dbReference type="NCBI Taxonomy" id="864142"/>
    <lineage>
        <taxon>Eukaryota</taxon>
        <taxon>Sar</taxon>
        <taxon>Alveolata</taxon>
        <taxon>Apicomplexa</taxon>
        <taxon>Aconoidasida</taxon>
        <taxon>Haemosporida</taxon>
        <taxon>Plasmodiidae</taxon>
        <taxon>Plasmodium</taxon>
        <taxon>Plasmodium (Plasmodium)</taxon>
    </lineage>
</organism>
<feature type="compositionally biased region" description="Polar residues" evidence="1">
    <location>
        <begin position="55"/>
        <end position="72"/>
    </location>
</feature>
<gene>
    <name evidence="2" type="ORF">POVWA1_015050</name>
</gene>
<evidence type="ECO:0000313" key="2">
    <source>
        <dbReference type="EMBL" id="SBT33019.1"/>
    </source>
</evidence>
<name>A0A1A8YNB7_PLAOA</name>
<proteinExistence type="predicted"/>
<keyword evidence="3" id="KW-1185">Reference proteome</keyword>
<feature type="region of interest" description="Disordered" evidence="1">
    <location>
        <begin position="498"/>
        <end position="554"/>
    </location>
</feature>
<feature type="compositionally biased region" description="Basic and acidic residues" evidence="1">
    <location>
        <begin position="508"/>
        <end position="548"/>
    </location>
</feature>
<protein>
    <submittedName>
        <fullName evidence="2">Uncharacterized protein</fullName>
    </submittedName>
</protein>
<feature type="compositionally biased region" description="Basic residues" evidence="1">
    <location>
        <begin position="36"/>
        <end position="49"/>
    </location>
</feature>
<evidence type="ECO:0000313" key="3">
    <source>
        <dbReference type="Proteomes" id="UP000078555"/>
    </source>
</evidence>
<feature type="compositionally biased region" description="Polar residues" evidence="1">
    <location>
        <begin position="9"/>
        <end position="24"/>
    </location>
</feature>
<evidence type="ECO:0000256" key="1">
    <source>
        <dbReference type="SAM" id="MobiDB-lite"/>
    </source>
</evidence>
<dbReference type="Proteomes" id="UP000078555">
    <property type="component" value="Unassembled WGS sequence"/>
</dbReference>
<dbReference type="EMBL" id="FLRD01000050">
    <property type="protein sequence ID" value="SBT33019.1"/>
    <property type="molecule type" value="Genomic_DNA"/>
</dbReference>
<feature type="region of interest" description="Disordered" evidence="1">
    <location>
        <begin position="1"/>
        <end position="72"/>
    </location>
</feature>
<reference evidence="3" key="1">
    <citation type="submission" date="2016-05" db="EMBL/GenBank/DDBJ databases">
        <authorList>
            <person name="Naeem R."/>
        </authorList>
    </citation>
    <scope>NUCLEOTIDE SEQUENCE [LARGE SCALE GENOMIC DNA]</scope>
</reference>